<proteinExistence type="predicted"/>
<accession>A0ABM6ZNG1</accession>
<evidence type="ECO:0000313" key="2">
    <source>
        <dbReference type="Proteomes" id="UP000272136"/>
    </source>
</evidence>
<organism evidence="1 2">
    <name type="scientific">Vibrio owensii</name>
    <dbReference type="NCBI Taxonomy" id="696485"/>
    <lineage>
        <taxon>Bacteria</taxon>
        <taxon>Pseudomonadati</taxon>
        <taxon>Pseudomonadota</taxon>
        <taxon>Gammaproteobacteria</taxon>
        <taxon>Vibrionales</taxon>
        <taxon>Vibrionaceae</taxon>
        <taxon>Vibrio</taxon>
    </lineage>
</organism>
<dbReference type="Proteomes" id="UP000272136">
    <property type="component" value="Chromosome 2"/>
</dbReference>
<sequence length="79" mass="8993">MCRLVILSKYSLTIHKTILTEPFGQRLLDISTVLSTSHVGWLHSKVSALYKCPTIRCKNQLERLTDPNNVPIVFIVEVL</sequence>
<reference evidence="1 2" key="1">
    <citation type="submission" date="2018-10" db="EMBL/GenBank/DDBJ databases">
        <title>Whole Genome of Vibrio owensii strain 170502, isolated from Acute Hepatopancreatic Necrosis Disease (AHPND) shrimp.</title>
        <authorList>
            <person name="Yan M."/>
            <person name="Wang X."/>
            <person name="Wang Y."/>
        </authorList>
    </citation>
    <scope>NUCLEOTIDE SEQUENCE [LARGE SCALE GENOMIC DNA]</scope>
    <source>
        <strain evidence="1 2">1700302</strain>
    </source>
</reference>
<keyword evidence="2" id="KW-1185">Reference proteome</keyword>
<protein>
    <submittedName>
        <fullName evidence="1">Uncharacterized protein</fullName>
    </submittedName>
</protein>
<dbReference type="EMBL" id="CP033138">
    <property type="protein sequence ID" value="AYO17268.1"/>
    <property type="molecule type" value="Genomic_DNA"/>
</dbReference>
<gene>
    <name evidence="1" type="ORF">D0812_23115</name>
</gene>
<name>A0ABM6ZNG1_9VIBR</name>
<evidence type="ECO:0000313" key="1">
    <source>
        <dbReference type="EMBL" id="AYO17268.1"/>
    </source>
</evidence>